<evidence type="ECO:0000256" key="1">
    <source>
        <dbReference type="SAM" id="MobiDB-lite"/>
    </source>
</evidence>
<protein>
    <recommendedName>
        <fullName evidence="4">HTH tetR-type domain-containing protein</fullName>
    </recommendedName>
</protein>
<accession>A0ABS6IIP9</accession>
<dbReference type="EMBL" id="JAHOPB010000001">
    <property type="protein sequence ID" value="MBU8873769.1"/>
    <property type="molecule type" value="Genomic_DNA"/>
</dbReference>
<organism evidence="2 3">
    <name type="scientific">Reyranella humidisoli</name>
    <dbReference type="NCBI Taxonomy" id="2849149"/>
    <lineage>
        <taxon>Bacteria</taxon>
        <taxon>Pseudomonadati</taxon>
        <taxon>Pseudomonadota</taxon>
        <taxon>Alphaproteobacteria</taxon>
        <taxon>Hyphomicrobiales</taxon>
        <taxon>Reyranellaceae</taxon>
        <taxon>Reyranella</taxon>
    </lineage>
</organism>
<dbReference type="RefSeq" id="WP_216958240.1">
    <property type="nucleotide sequence ID" value="NZ_JAHOPB010000001.1"/>
</dbReference>
<sequence>MQDGNKTTRATSPGGLPKPRRIDGRALRSERTKQLIIEAYLELLRDSPEIPTAAQIAKRAGYSVRSVFERFDDLLALSLAAADYAFAEGLAQAAIRDLDGTREQRLRAQVETRAGVCERWLPLWRVLLHNQNESEFLKTRIGLMRDAVWARLALMYRAELAPLPEADRRKILIALEQVTDFESWGRMRERHGLSVADAIDAWITAIDRLLPPTPGPR</sequence>
<comment type="caution">
    <text evidence="2">The sequence shown here is derived from an EMBL/GenBank/DDBJ whole genome shotgun (WGS) entry which is preliminary data.</text>
</comment>
<feature type="region of interest" description="Disordered" evidence="1">
    <location>
        <begin position="1"/>
        <end position="24"/>
    </location>
</feature>
<gene>
    <name evidence="2" type="ORF">KQ910_08340</name>
</gene>
<evidence type="ECO:0000313" key="2">
    <source>
        <dbReference type="EMBL" id="MBU8873769.1"/>
    </source>
</evidence>
<name>A0ABS6IIP9_9HYPH</name>
<dbReference type="Proteomes" id="UP000727907">
    <property type="component" value="Unassembled WGS sequence"/>
</dbReference>
<evidence type="ECO:0008006" key="4">
    <source>
        <dbReference type="Google" id="ProtNLM"/>
    </source>
</evidence>
<reference evidence="2 3" key="1">
    <citation type="submission" date="2021-06" db="EMBL/GenBank/DDBJ databases">
        <authorList>
            <person name="Lee D.H."/>
        </authorList>
    </citation>
    <scope>NUCLEOTIDE SEQUENCE [LARGE SCALE GENOMIC DNA]</scope>
    <source>
        <strain evidence="2 3">MMS21-HV4-11</strain>
    </source>
</reference>
<keyword evidence="3" id="KW-1185">Reference proteome</keyword>
<evidence type="ECO:0000313" key="3">
    <source>
        <dbReference type="Proteomes" id="UP000727907"/>
    </source>
</evidence>
<proteinExistence type="predicted"/>
<feature type="compositionally biased region" description="Polar residues" evidence="1">
    <location>
        <begin position="1"/>
        <end position="11"/>
    </location>
</feature>